<accession>A0A086QS15</accession>
<gene>
    <name evidence="1" type="ORF">TGMAS_262125</name>
</gene>
<dbReference type="VEuPathDB" id="ToxoDB:TGMAS_262125"/>
<evidence type="ECO:0000313" key="2">
    <source>
        <dbReference type="Proteomes" id="UP000028821"/>
    </source>
</evidence>
<name>A0A086QS15_TOXGO</name>
<comment type="caution">
    <text evidence="1">The sequence shown here is derived from an EMBL/GenBank/DDBJ whole genome shotgun (WGS) entry which is preliminary data.</text>
</comment>
<proteinExistence type="predicted"/>
<dbReference type="EMBL" id="AEXC02000900">
    <property type="protein sequence ID" value="KFH15397.1"/>
    <property type="molecule type" value="Genomic_DNA"/>
</dbReference>
<dbReference type="AlphaFoldDB" id="A0A086QS15"/>
<protein>
    <submittedName>
        <fullName evidence="1">Uncharacterized protein</fullName>
    </submittedName>
</protein>
<sequence length="169" mass="19534">MLSLQGHRLWERSQSGCRSPVFGQIFLVDLWRLMPPRGLQKKTFYAQRRQLRISSLFKRTHETLFANPGAVEKRFCDTGVEYQVTRCASALVSRFKDPEKPETHLPSVDASFREQPESRRACLRPEEAVPRLRDGVDSEDFKNDGGCVFRLRFSTLSPVHLEMPRQPCP</sequence>
<reference evidence="1 2" key="1">
    <citation type="submission" date="2014-04" db="EMBL/GenBank/DDBJ databases">
        <authorList>
            <person name="Sibley D."/>
            <person name="Venepally P."/>
            <person name="Karamycheva S."/>
            <person name="Hadjithomas M."/>
            <person name="Khan A."/>
            <person name="Brunk B."/>
            <person name="Roos D."/>
            <person name="Caler E."/>
            <person name="Lorenzi H."/>
        </authorList>
    </citation>
    <scope>NUCLEOTIDE SEQUENCE [LARGE SCALE GENOMIC DNA]</scope>
    <source>
        <strain evidence="1 2">MAS</strain>
    </source>
</reference>
<dbReference type="Proteomes" id="UP000028821">
    <property type="component" value="Unassembled WGS sequence"/>
</dbReference>
<evidence type="ECO:0000313" key="1">
    <source>
        <dbReference type="EMBL" id="KFH15397.1"/>
    </source>
</evidence>
<organism evidence="1 2">
    <name type="scientific">Toxoplasma gondii MAS</name>
    <dbReference type="NCBI Taxonomy" id="943118"/>
    <lineage>
        <taxon>Eukaryota</taxon>
        <taxon>Sar</taxon>
        <taxon>Alveolata</taxon>
        <taxon>Apicomplexa</taxon>
        <taxon>Conoidasida</taxon>
        <taxon>Coccidia</taxon>
        <taxon>Eucoccidiorida</taxon>
        <taxon>Eimeriorina</taxon>
        <taxon>Sarcocystidae</taxon>
        <taxon>Toxoplasma</taxon>
    </lineage>
</organism>